<evidence type="ECO:0000313" key="4">
    <source>
        <dbReference type="EMBL" id="CAL4759002.1"/>
    </source>
</evidence>
<dbReference type="InterPro" id="IPR001375">
    <property type="entry name" value="Peptidase_S9_cat"/>
</dbReference>
<organism evidence="2">
    <name type="scientific">Cladocopium goreaui</name>
    <dbReference type="NCBI Taxonomy" id="2562237"/>
    <lineage>
        <taxon>Eukaryota</taxon>
        <taxon>Sar</taxon>
        <taxon>Alveolata</taxon>
        <taxon>Dinophyceae</taxon>
        <taxon>Suessiales</taxon>
        <taxon>Symbiodiniaceae</taxon>
        <taxon>Cladocopium</taxon>
    </lineage>
</organism>
<keyword evidence="4" id="KW-0378">Hydrolase</keyword>
<dbReference type="GO" id="GO:0006508">
    <property type="term" value="P:proteolysis"/>
    <property type="evidence" value="ECO:0007669"/>
    <property type="project" value="InterPro"/>
</dbReference>
<dbReference type="Proteomes" id="UP001152797">
    <property type="component" value="Unassembled WGS sequence"/>
</dbReference>
<keyword evidence="5" id="KW-1185">Reference proteome</keyword>
<reference evidence="3" key="2">
    <citation type="submission" date="2024-04" db="EMBL/GenBank/DDBJ databases">
        <authorList>
            <person name="Chen Y."/>
            <person name="Shah S."/>
            <person name="Dougan E. K."/>
            <person name="Thang M."/>
            <person name="Chan C."/>
        </authorList>
    </citation>
    <scope>NUCLEOTIDE SEQUENCE [LARGE SCALE GENOMIC DNA]</scope>
</reference>
<dbReference type="InterPro" id="IPR029058">
    <property type="entry name" value="AB_hydrolase_fold"/>
</dbReference>
<evidence type="ECO:0000313" key="5">
    <source>
        <dbReference type="Proteomes" id="UP001152797"/>
    </source>
</evidence>
<comment type="caution">
    <text evidence="2">The sequence shown here is derived from an EMBL/GenBank/DDBJ whole genome shotgun (WGS) entry which is preliminary data.</text>
</comment>
<proteinExistence type="predicted"/>
<dbReference type="Pfam" id="PF00326">
    <property type="entry name" value="Peptidase_S9"/>
    <property type="match status" value="1"/>
</dbReference>
<dbReference type="OrthoDB" id="2152248at2759"/>
<evidence type="ECO:0000313" key="2">
    <source>
        <dbReference type="EMBL" id="CAI3971690.1"/>
    </source>
</evidence>
<accession>A0A9P1FEG7</accession>
<protein>
    <submittedName>
        <fullName evidence="4">Hydrolase YtaP</fullName>
    </submittedName>
</protein>
<dbReference type="EMBL" id="CAMXCT010000001">
    <property type="protein sequence ID" value="CAI3971690.1"/>
    <property type="molecule type" value="Genomic_DNA"/>
</dbReference>
<dbReference type="GO" id="GO:0008236">
    <property type="term" value="F:serine-type peptidase activity"/>
    <property type="evidence" value="ECO:0007669"/>
    <property type="project" value="InterPro"/>
</dbReference>
<name>A0A9P1FEG7_9DINO</name>
<evidence type="ECO:0000313" key="3">
    <source>
        <dbReference type="EMBL" id="CAL1125065.1"/>
    </source>
</evidence>
<dbReference type="SUPFAM" id="SSF53474">
    <property type="entry name" value="alpha/beta-Hydrolases"/>
    <property type="match status" value="1"/>
</dbReference>
<dbReference type="PANTHER" id="PTHR47381">
    <property type="entry name" value="ALPHA/BETA-HYDROLASES SUPERFAMILY PROTEIN"/>
    <property type="match status" value="1"/>
</dbReference>
<sequence length="741" mass="84233">MESEYSTRRRLPPWEEKSMKKLVYRALLVVAVLGVATVATPKAADAAGWGFSITSGYPGYYARSPGYYSHGYSYLGPPSYRYYPRRAYYPGFYGSSDERNEAMKWFWQAAVWGLVACGLTTSCLAQDSGNQPPAIDTRRGDAMIAEYFRQETQKLADDCLTDIKTLDDWTAHRAEYEAQLYEMLGLDPLPEKTPLEPVITGRIEHDDIVVEKLQFQSRPGLYVTADLYLPKQLDGPAPTVLYVCGHGRVKHDGVSYGNKVHYHHHGVWFARNGYVCLMIDTLQLGEIEGLHHGTYHEDMWWWFSHGYTPAGVEAWNCIRALDYLETREEVDPERMGVTGRSGGGAYSWWIAAIDQRIKVAVPVAGITDLENHVVDGVISGHCDCMFMVNTYQWDYAKVAALVAPRPLLIANTDRDSIFPLDGVVRLYEKVRHIYQLYGATEKLGLNITAGPHQDTQELQTHAFVWMNRYLKGKESPIAQPAEKLFQPEELKVFDELPEDQLNSEIQQTFVTRQSPDTPPTDASQWEQQRDAWLDILREKTFAAWPEENAENLSLEPAFSVEHEGLRFRGFDFTSQGPIRLRLYMVERADLDNPELVVLNVLDDQRWQEWLATMQVGFAEALQGETLGEPDAESFEQLAAMLKSQPWAMAYLAPRGVGPTAWNQSSKEQTQIRRRFMLLGQTRDGMQVWDVRRAAQALQSIDELNTVPLWIQANDQMAGVALYAALFEPDVARLDLWRGSTR</sequence>
<reference evidence="2" key="1">
    <citation type="submission" date="2022-10" db="EMBL/GenBank/DDBJ databases">
        <authorList>
            <person name="Chen Y."/>
            <person name="Dougan E. K."/>
            <person name="Chan C."/>
            <person name="Rhodes N."/>
            <person name="Thang M."/>
        </authorList>
    </citation>
    <scope>NUCLEOTIDE SEQUENCE</scope>
</reference>
<dbReference type="PANTHER" id="PTHR47381:SF3">
    <property type="entry name" value="ALPHA_BETA-HYDROLASES SUPERFAMILY PROTEIN"/>
    <property type="match status" value="1"/>
</dbReference>
<gene>
    <name evidence="2" type="ORF">C1SCF055_LOCUS280</name>
</gene>
<dbReference type="AlphaFoldDB" id="A0A9P1FEG7"/>
<dbReference type="Gene3D" id="3.40.50.1820">
    <property type="entry name" value="alpha/beta hydrolase"/>
    <property type="match status" value="2"/>
</dbReference>
<evidence type="ECO:0000259" key="1">
    <source>
        <dbReference type="Pfam" id="PF00326"/>
    </source>
</evidence>
<dbReference type="EMBL" id="CAMXCT020000001">
    <property type="protein sequence ID" value="CAL1125065.1"/>
    <property type="molecule type" value="Genomic_DNA"/>
</dbReference>
<feature type="domain" description="Peptidase S9 prolyl oligopeptidase catalytic" evidence="1">
    <location>
        <begin position="311"/>
        <end position="429"/>
    </location>
</feature>
<dbReference type="EMBL" id="CAMXCT030000001">
    <property type="protein sequence ID" value="CAL4759002.1"/>
    <property type="molecule type" value="Genomic_DNA"/>
</dbReference>